<evidence type="ECO:0000313" key="1">
    <source>
        <dbReference type="EMBL" id="CAD8167835.1"/>
    </source>
</evidence>
<accession>A0A8S1UTH0</accession>
<dbReference type="AlphaFoldDB" id="A0A8S1UTH0"/>
<name>A0A8S1UTH0_9CILI</name>
<organism evidence="1 2">
    <name type="scientific">Paramecium pentaurelia</name>
    <dbReference type="NCBI Taxonomy" id="43138"/>
    <lineage>
        <taxon>Eukaryota</taxon>
        <taxon>Sar</taxon>
        <taxon>Alveolata</taxon>
        <taxon>Ciliophora</taxon>
        <taxon>Intramacronucleata</taxon>
        <taxon>Oligohymenophorea</taxon>
        <taxon>Peniculida</taxon>
        <taxon>Parameciidae</taxon>
        <taxon>Paramecium</taxon>
    </lineage>
</organism>
<reference evidence="1" key="1">
    <citation type="submission" date="2021-01" db="EMBL/GenBank/DDBJ databases">
        <authorList>
            <consortium name="Genoscope - CEA"/>
            <person name="William W."/>
        </authorList>
    </citation>
    <scope>NUCLEOTIDE SEQUENCE</scope>
</reference>
<comment type="caution">
    <text evidence="1">The sequence shown here is derived from an EMBL/GenBank/DDBJ whole genome shotgun (WGS) entry which is preliminary data.</text>
</comment>
<dbReference type="Proteomes" id="UP000689195">
    <property type="component" value="Unassembled WGS sequence"/>
</dbReference>
<keyword evidence="2" id="KW-1185">Reference proteome</keyword>
<protein>
    <submittedName>
        <fullName evidence="1">Uncharacterized protein</fullName>
    </submittedName>
</protein>
<sequence length="204" mass="24545">MINFFGCELLLDGIQIEGIILLPIIKVQDSKQITLINMKFIHILTFYPLNLIDILYINEITISNYNELVLKKENLKFFYYNHIQLEFAQCRFHSKYYVHSKILLKIKQKKIFIQIITQQIYQEETVQKFFDEILAYSDQKESFIKLKSVTNQTKIFLKKVLLINSNSQNCWNGLLFLQLEYQNYHVYRMLLKLWLSMGKIRLKN</sequence>
<evidence type="ECO:0000313" key="2">
    <source>
        <dbReference type="Proteomes" id="UP000689195"/>
    </source>
</evidence>
<proteinExistence type="predicted"/>
<dbReference type="EMBL" id="CAJJDO010000048">
    <property type="protein sequence ID" value="CAD8167835.1"/>
    <property type="molecule type" value="Genomic_DNA"/>
</dbReference>
<gene>
    <name evidence="1" type="ORF">PPENT_87.1.T0480021</name>
</gene>